<dbReference type="EMBL" id="MUYB01000065">
    <property type="protein sequence ID" value="OOR99093.1"/>
    <property type="molecule type" value="Genomic_DNA"/>
</dbReference>
<dbReference type="AlphaFoldDB" id="A0A1T0AS19"/>
<evidence type="ECO:0000313" key="1">
    <source>
        <dbReference type="EMBL" id="OOR99093.1"/>
    </source>
</evidence>
<organism evidence="1 2">
    <name type="scientific">[Haemophilus] felis</name>
    <dbReference type="NCBI Taxonomy" id="123822"/>
    <lineage>
        <taxon>Bacteria</taxon>
        <taxon>Pseudomonadati</taxon>
        <taxon>Pseudomonadota</taxon>
        <taxon>Gammaproteobacteria</taxon>
        <taxon>Pasteurellales</taxon>
        <taxon>Pasteurellaceae</taxon>
    </lineage>
</organism>
<dbReference type="Proteomes" id="UP000190023">
    <property type="component" value="Unassembled WGS sequence"/>
</dbReference>
<protein>
    <submittedName>
        <fullName evidence="1">Uncharacterized protein</fullName>
    </submittedName>
</protein>
<dbReference type="STRING" id="123822.B0188_11210"/>
<sequence length="83" mass="9647">MGGVYRQYGGQVIRGFILEISFLDKKSYDLIVLLKRIESFGFELGGGDKNNSYLFCKGNRGFWITKRPKLTIYYENKMSDCMK</sequence>
<name>A0A1T0AS19_9PAST</name>
<evidence type="ECO:0000313" key="2">
    <source>
        <dbReference type="Proteomes" id="UP000190023"/>
    </source>
</evidence>
<comment type="caution">
    <text evidence="1">The sequence shown here is derived from an EMBL/GenBank/DDBJ whole genome shotgun (WGS) entry which is preliminary data.</text>
</comment>
<gene>
    <name evidence="1" type="ORF">B0188_11210</name>
</gene>
<accession>A0A1T0AS19</accession>
<reference evidence="1 2" key="1">
    <citation type="submission" date="2017-02" db="EMBL/GenBank/DDBJ databases">
        <title>Draft genome sequence of Haemophilus felis CCUG 31170 type strain.</title>
        <authorList>
            <person name="Engstrom-Jakobsson H."/>
            <person name="Salva-Serra F."/>
            <person name="Thorell K."/>
            <person name="Gonzales-Siles L."/>
            <person name="Karlsson R."/>
            <person name="Boulund F."/>
            <person name="Engstrand L."/>
            <person name="Kristiansson E."/>
            <person name="Moore E."/>
        </authorList>
    </citation>
    <scope>NUCLEOTIDE SEQUENCE [LARGE SCALE GENOMIC DNA]</scope>
    <source>
        <strain evidence="1 2">CCUG 31170</strain>
    </source>
</reference>
<proteinExistence type="predicted"/>
<keyword evidence="2" id="KW-1185">Reference proteome</keyword>